<dbReference type="STRING" id="1300345.LF41_1800"/>
<comment type="caution">
    <text evidence="1">The sequence shown here is derived from an EMBL/GenBank/DDBJ whole genome shotgun (WGS) entry which is preliminary data.</text>
</comment>
<protein>
    <recommendedName>
        <fullName evidence="3">Protein sip-5</fullName>
    </recommendedName>
</protein>
<sequence length="112" mass="11609">MSFEDLQKKVRQAEVALEAKERQAAADWRQTKSTWLQAWTPGRIVVAGLVAGFAVGKLEPAKSVAKGNTVLQMLTAVAGMFAGGSAQAAAGKAEDAAQSAEQVAQATPPVDA</sequence>
<accession>A0A0A2WCV3</accession>
<dbReference type="OrthoDB" id="6027991at2"/>
<organism evidence="1 2">
    <name type="scientific">Lysobacter dokdonensis DS-58</name>
    <dbReference type="NCBI Taxonomy" id="1300345"/>
    <lineage>
        <taxon>Bacteria</taxon>
        <taxon>Pseudomonadati</taxon>
        <taxon>Pseudomonadota</taxon>
        <taxon>Gammaproteobacteria</taxon>
        <taxon>Lysobacterales</taxon>
        <taxon>Lysobacteraceae</taxon>
        <taxon>Noviluteimonas</taxon>
    </lineage>
</organism>
<name>A0A0A2WCV3_9GAMM</name>
<dbReference type="PATRIC" id="fig|1300345.3.peg.2847"/>
<dbReference type="AlphaFoldDB" id="A0A0A2WCV3"/>
<evidence type="ECO:0000313" key="1">
    <source>
        <dbReference type="EMBL" id="KGQ17946.1"/>
    </source>
</evidence>
<gene>
    <name evidence="1" type="ORF">LF41_1800</name>
</gene>
<keyword evidence="2" id="KW-1185">Reference proteome</keyword>
<evidence type="ECO:0008006" key="3">
    <source>
        <dbReference type="Google" id="ProtNLM"/>
    </source>
</evidence>
<proteinExistence type="predicted"/>
<evidence type="ECO:0000313" key="2">
    <source>
        <dbReference type="Proteomes" id="UP000030518"/>
    </source>
</evidence>
<dbReference type="EMBL" id="JRKJ01000023">
    <property type="protein sequence ID" value="KGQ17946.1"/>
    <property type="molecule type" value="Genomic_DNA"/>
</dbReference>
<dbReference type="Proteomes" id="UP000030518">
    <property type="component" value="Unassembled WGS sequence"/>
</dbReference>
<reference evidence="1 2" key="1">
    <citation type="submission" date="2014-09" db="EMBL/GenBank/DDBJ databases">
        <title>Genome sequences of Lysobacter dokdonensis DS-58.</title>
        <authorList>
            <person name="Kim J.F."/>
            <person name="Kwak M.-J."/>
        </authorList>
    </citation>
    <scope>NUCLEOTIDE SEQUENCE [LARGE SCALE GENOMIC DNA]</scope>
    <source>
        <strain evidence="1 2">DS-58</strain>
    </source>
</reference>
<dbReference type="RefSeq" id="WP_052116494.1">
    <property type="nucleotide sequence ID" value="NZ_JRKJ01000023.1"/>
</dbReference>
<dbReference type="eggNOG" id="ENOG5031DYN">
    <property type="taxonomic scope" value="Bacteria"/>
</dbReference>